<comment type="subcellular location">
    <subcellularLocation>
        <location evidence="1">Cell outer membrane</location>
    </subcellularLocation>
</comment>
<dbReference type="InterPro" id="IPR050330">
    <property type="entry name" value="Bact_OuterMem_StrucFunc"/>
</dbReference>
<evidence type="ECO:0000256" key="2">
    <source>
        <dbReference type="ARBA" id="ARBA00023136"/>
    </source>
</evidence>
<evidence type="ECO:0000256" key="5">
    <source>
        <dbReference type="SAM" id="MobiDB-lite"/>
    </source>
</evidence>
<dbReference type="RefSeq" id="WP_192774266.1">
    <property type="nucleotide sequence ID" value="NZ_BAAASY010000017.1"/>
</dbReference>
<keyword evidence="2 4" id="KW-0472">Membrane</keyword>
<gene>
    <name evidence="7" type="ORF">H4W81_001690</name>
</gene>
<dbReference type="PROSITE" id="PS51123">
    <property type="entry name" value="OMPA_2"/>
    <property type="match status" value="1"/>
</dbReference>
<dbReference type="PRINTS" id="PR01021">
    <property type="entry name" value="OMPADOMAIN"/>
</dbReference>
<dbReference type="InterPro" id="IPR036737">
    <property type="entry name" value="OmpA-like_sf"/>
</dbReference>
<name>A0ABR9KAT1_9ACTN</name>
<sequence length="503" mass="52546">MAQPSAAPTSAASSSAAPTSAAPSSAAPSPSSSSSGGGDDRPALAAAVHGVETTMLKVEPVAVNRVAGKHLVVQLRLSNAGTEKDITWTGELGDSTRPLGEIRWASGIGVLDGAAHRLLLPYKPVDGVCLCTDQDKDGLPYSLDPGESITVYGVLPAPSGDPETVTIVTPETAPMIGVPVSDEPPVPAPGMALPDPDAQQVTTLSHPVQVPSESLDKSEETADDGKDLRVSLSSDVLFAVNKATLTPKARTVLARTAKLVDASEGATVTVEGHADSSGTDAINDPLSLRRAQAVRQALSTLVTREGVTFAAKGYGSAKPLYDNGDEEGRRRNRRVTVTFLKPEPAAGTSAPTSTLAPGTEGLKATSRAEGQPFGLEVTGLRGLPGELAVLTYRVTNNGQEEAHYDELSDSSEWMSYRYRSASNVRLTDVAARREYLPGRIMVTVDDETHAYCACSETSGVRLSAETFGPGQTREFWTLFALPSGAASLKVKVGDFAELRVAVD</sequence>
<dbReference type="PANTHER" id="PTHR30329:SF21">
    <property type="entry name" value="LIPOPROTEIN YIAD-RELATED"/>
    <property type="match status" value="1"/>
</dbReference>
<dbReference type="InterPro" id="IPR006664">
    <property type="entry name" value="OMP_bac"/>
</dbReference>
<evidence type="ECO:0000259" key="6">
    <source>
        <dbReference type="PROSITE" id="PS51123"/>
    </source>
</evidence>
<dbReference type="Proteomes" id="UP000661607">
    <property type="component" value="Unassembled WGS sequence"/>
</dbReference>
<protein>
    <submittedName>
        <fullName evidence="7">Outer membrane protein OmpA-like peptidoglycan-associated protein</fullName>
    </submittedName>
</protein>
<feature type="domain" description="OmpA-like" evidence="6">
    <location>
        <begin position="225"/>
        <end position="343"/>
    </location>
</feature>
<reference evidence="7 8" key="1">
    <citation type="submission" date="2020-10" db="EMBL/GenBank/DDBJ databases">
        <title>Sequencing the genomes of 1000 actinobacteria strains.</title>
        <authorList>
            <person name="Klenk H.-P."/>
        </authorList>
    </citation>
    <scope>NUCLEOTIDE SEQUENCE [LARGE SCALE GENOMIC DNA]</scope>
    <source>
        <strain evidence="7 8">DSM 43748</strain>
    </source>
</reference>
<dbReference type="Gene3D" id="3.30.1330.60">
    <property type="entry name" value="OmpA-like domain"/>
    <property type="match status" value="1"/>
</dbReference>
<keyword evidence="3" id="KW-0998">Cell outer membrane</keyword>
<evidence type="ECO:0000256" key="1">
    <source>
        <dbReference type="ARBA" id="ARBA00004442"/>
    </source>
</evidence>
<feature type="compositionally biased region" description="Low complexity" evidence="5">
    <location>
        <begin position="1"/>
        <end position="34"/>
    </location>
</feature>
<dbReference type="CDD" id="cd07185">
    <property type="entry name" value="OmpA_C-like"/>
    <property type="match status" value="1"/>
</dbReference>
<evidence type="ECO:0000313" key="8">
    <source>
        <dbReference type="Proteomes" id="UP000661607"/>
    </source>
</evidence>
<dbReference type="Pfam" id="PF00691">
    <property type="entry name" value="OmpA"/>
    <property type="match status" value="1"/>
</dbReference>
<dbReference type="EMBL" id="JADBEF010000001">
    <property type="protein sequence ID" value="MBE1558911.1"/>
    <property type="molecule type" value="Genomic_DNA"/>
</dbReference>
<dbReference type="InterPro" id="IPR006665">
    <property type="entry name" value="OmpA-like"/>
</dbReference>
<proteinExistence type="predicted"/>
<dbReference type="PANTHER" id="PTHR30329">
    <property type="entry name" value="STATOR ELEMENT OF FLAGELLAR MOTOR COMPLEX"/>
    <property type="match status" value="1"/>
</dbReference>
<organism evidence="7 8">
    <name type="scientific">Nonomuraea africana</name>
    <dbReference type="NCBI Taxonomy" id="46171"/>
    <lineage>
        <taxon>Bacteria</taxon>
        <taxon>Bacillati</taxon>
        <taxon>Actinomycetota</taxon>
        <taxon>Actinomycetes</taxon>
        <taxon>Streptosporangiales</taxon>
        <taxon>Streptosporangiaceae</taxon>
        <taxon>Nonomuraea</taxon>
    </lineage>
</organism>
<accession>A0ABR9KAT1</accession>
<evidence type="ECO:0000256" key="4">
    <source>
        <dbReference type="PROSITE-ProRule" id="PRU00473"/>
    </source>
</evidence>
<keyword evidence="8" id="KW-1185">Reference proteome</keyword>
<evidence type="ECO:0000313" key="7">
    <source>
        <dbReference type="EMBL" id="MBE1558911.1"/>
    </source>
</evidence>
<comment type="caution">
    <text evidence="7">The sequence shown here is derived from an EMBL/GenBank/DDBJ whole genome shotgun (WGS) entry which is preliminary data.</text>
</comment>
<feature type="region of interest" description="Disordered" evidence="5">
    <location>
        <begin position="1"/>
        <end position="42"/>
    </location>
</feature>
<evidence type="ECO:0000256" key="3">
    <source>
        <dbReference type="ARBA" id="ARBA00023237"/>
    </source>
</evidence>
<dbReference type="SUPFAM" id="SSF103088">
    <property type="entry name" value="OmpA-like"/>
    <property type="match status" value="1"/>
</dbReference>